<dbReference type="HAMAP" id="MF_01632">
    <property type="entry name" value="UbiC"/>
    <property type="match status" value="1"/>
</dbReference>
<dbReference type="SUPFAM" id="SSF64288">
    <property type="entry name" value="Chorismate lyase-like"/>
    <property type="match status" value="1"/>
</dbReference>
<reference evidence="6 7" key="1">
    <citation type="submission" date="2019-07" db="EMBL/GenBank/DDBJ databases">
        <title>Whole genome shotgun sequence of Thiobacillus plumbophilus NBRC 107929.</title>
        <authorList>
            <person name="Hosoyama A."/>
            <person name="Uohara A."/>
            <person name="Ohji S."/>
            <person name="Ichikawa N."/>
        </authorList>
    </citation>
    <scope>NUCLEOTIDE SEQUENCE [LARGE SCALE GENOMIC DNA]</scope>
    <source>
        <strain evidence="6 7">NBRC 107929</strain>
    </source>
</reference>
<feature type="binding site" evidence="5">
    <location>
        <position position="111"/>
    </location>
    <ligand>
        <name>substrate</name>
    </ligand>
</feature>
<keyword evidence="2 5" id="KW-0831">Ubiquinone biosynthesis</keyword>
<dbReference type="Proteomes" id="UP000321337">
    <property type="component" value="Unassembled WGS sequence"/>
</dbReference>
<proteinExistence type="inferred from homology"/>
<dbReference type="RefSeq" id="WP_147070647.1">
    <property type="nucleotide sequence ID" value="NZ_AP021884.1"/>
</dbReference>
<dbReference type="Pfam" id="PF04345">
    <property type="entry name" value="Chor_lyase"/>
    <property type="match status" value="1"/>
</dbReference>
<comment type="caution">
    <text evidence="5">Lacks conserved residue(s) required for the propagation of feature annotation.</text>
</comment>
<dbReference type="EC" id="4.1.3.40" evidence="5"/>
<dbReference type="GO" id="GO:0006744">
    <property type="term" value="P:ubiquinone biosynthetic process"/>
    <property type="evidence" value="ECO:0007669"/>
    <property type="project" value="UniProtKB-UniRule"/>
</dbReference>
<dbReference type="UniPathway" id="UPA00232"/>
<evidence type="ECO:0000256" key="2">
    <source>
        <dbReference type="ARBA" id="ARBA00022688"/>
    </source>
</evidence>
<evidence type="ECO:0000313" key="6">
    <source>
        <dbReference type="EMBL" id="GEP29470.1"/>
    </source>
</evidence>
<dbReference type="GO" id="GO:0005829">
    <property type="term" value="C:cytosol"/>
    <property type="evidence" value="ECO:0007669"/>
    <property type="project" value="TreeGrafter"/>
</dbReference>
<keyword evidence="7" id="KW-1185">Reference proteome</keyword>
<dbReference type="GO" id="GO:0042866">
    <property type="term" value="P:pyruvate biosynthetic process"/>
    <property type="evidence" value="ECO:0007669"/>
    <property type="project" value="UniProtKB-UniRule"/>
</dbReference>
<feature type="binding site" evidence="5">
    <location>
        <position position="73"/>
    </location>
    <ligand>
        <name>substrate</name>
    </ligand>
</feature>
<dbReference type="Gene3D" id="3.40.1410.10">
    <property type="entry name" value="Chorismate lyase-like"/>
    <property type="match status" value="1"/>
</dbReference>
<dbReference type="EMBL" id="BKAD01000005">
    <property type="protein sequence ID" value="GEP29470.1"/>
    <property type="molecule type" value="Genomic_DNA"/>
</dbReference>
<feature type="binding site" evidence="5">
    <location>
        <position position="170"/>
    </location>
    <ligand>
        <name>substrate</name>
    </ligand>
</feature>
<organism evidence="6 7">
    <name type="scientific">Sulfuriferula plumbiphila</name>
    <dbReference type="NCBI Taxonomy" id="171865"/>
    <lineage>
        <taxon>Bacteria</taxon>
        <taxon>Pseudomonadati</taxon>
        <taxon>Pseudomonadota</taxon>
        <taxon>Betaproteobacteria</taxon>
        <taxon>Nitrosomonadales</taxon>
        <taxon>Sulfuricellaceae</taxon>
        <taxon>Sulfuriferula</taxon>
    </lineage>
</organism>
<dbReference type="AlphaFoldDB" id="A0A512L4U9"/>
<keyword evidence="3 5" id="KW-0456">Lyase</keyword>
<evidence type="ECO:0000256" key="4">
    <source>
        <dbReference type="ARBA" id="ARBA00023317"/>
    </source>
</evidence>
<comment type="function">
    <text evidence="5">Removes the pyruvyl group from chorismate, with concomitant aromatization of the ring, to provide 4-hydroxybenzoate (4HB) for the ubiquinone pathway.</text>
</comment>
<name>A0A512L4U9_9PROT</name>
<keyword evidence="4 5" id="KW-0670">Pyruvate</keyword>
<comment type="similarity">
    <text evidence="5">Belongs to the UbiC family.</text>
</comment>
<comment type="pathway">
    <text evidence="5">Cofactor biosynthesis; ubiquinone biosynthesis.</text>
</comment>
<gene>
    <name evidence="5 6" type="primary">ubiC</name>
    <name evidence="6" type="ORF">TPL01_06080</name>
</gene>
<dbReference type="InterPro" id="IPR028978">
    <property type="entry name" value="Chorismate_lyase_/UTRA_dom_sf"/>
</dbReference>
<dbReference type="GO" id="GO:0008813">
    <property type="term" value="F:chorismate lyase activity"/>
    <property type="evidence" value="ECO:0007669"/>
    <property type="project" value="UniProtKB-UniRule"/>
</dbReference>
<accession>A0A512L4U9</accession>
<sequence>MSGLCNSSSWRTQLIGVHGAARGWLTDQGSLTRRIIEHCPQFSVRHLRQYSGRADLDEAAMCGLSAAPMALLREVFLYCHDTPVVFAHSVLPHSSLRGAWTKLGKLGNRPLGAALFANPCVRRAPLAFKRLGARHPLYQRACAQLDQRPPYLWARRSLFGLQGRRILVTEVFLPTLMELS</sequence>
<evidence type="ECO:0000256" key="5">
    <source>
        <dbReference type="HAMAP-Rule" id="MF_01632"/>
    </source>
</evidence>
<protein>
    <recommendedName>
        <fullName evidence="5">Probable chorismate pyruvate-lyase</fullName>
        <shortName evidence="5">CL</shortName>
        <shortName evidence="5">CPL</shortName>
        <ecNumber evidence="5">4.1.3.40</ecNumber>
    </recommendedName>
</protein>
<evidence type="ECO:0000256" key="1">
    <source>
        <dbReference type="ARBA" id="ARBA00022490"/>
    </source>
</evidence>
<evidence type="ECO:0000313" key="7">
    <source>
        <dbReference type="Proteomes" id="UP000321337"/>
    </source>
</evidence>
<comment type="catalytic activity">
    <reaction evidence="5">
        <text>chorismate = 4-hydroxybenzoate + pyruvate</text>
        <dbReference type="Rhea" id="RHEA:16505"/>
        <dbReference type="ChEBI" id="CHEBI:15361"/>
        <dbReference type="ChEBI" id="CHEBI:17879"/>
        <dbReference type="ChEBI" id="CHEBI:29748"/>
        <dbReference type="EC" id="4.1.3.40"/>
    </reaction>
</comment>
<evidence type="ECO:0000256" key="3">
    <source>
        <dbReference type="ARBA" id="ARBA00023239"/>
    </source>
</evidence>
<keyword evidence="1 5" id="KW-0963">Cytoplasm</keyword>
<comment type="subcellular location">
    <subcellularLocation>
        <location evidence="5">Cytoplasm</location>
    </subcellularLocation>
</comment>
<dbReference type="InterPro" id="IPR007440">
    <property type="entry name" value="Chorismate--pyruvate_lyase"/>
</dbReference>
<dbReference type="PANTHER" id="PTHR38683">
    <property type="entry name" value="CHORISMATE PYRUVATE-LYASE"/>
    <property type="match status" value="1"/>
</dbReference>
<dbReference type="OrthoDB" id="8606430at2"/>
<comment type="caution">
    <text evidence="6">The sequence shown here is derived from an EMBL/GenBank/DDBJ whole genome shotgun (WGS) entry which is preliminary data.</text>
</comment>
<dbReference type="PANTHER" id="PTHR38683:SF1">
    <property type="entry name" value="CHORISMATE PYRUVATE-LYASE"/>
    <property type="match status" value="1"/>
</dbReference>